<evidence type="ECO:0000313" key="2">
    <source>
        <dbReference type="EMBL" id="MFC3680650.1"/>
    </source>
</evidence>
<dbReference type="EMBL" id="JBHRYB010000011">
    <property type="protein sequence ID" value="MFC3680650.1"/>
    <property type="molecule type" value="Genomic_DNA"/>
</dbReference>
<name>A0ABV7VTL2_9GAMM</name>
<accession>A0ABV7VTL2</accession>
<dbReference type="Pfam" id="PF04298">
    <property type="entry name" value="Zn_peptidase_2"/>
    <property type="match status" value="1"/>
</dbReference>
<organism evidence="2 3">
    <name type="scientific">Bacterioplanoides pacificum</name>
    <dbReference type="NCBI Taxonomy" id="1171596"/>
    <lineage>
        <taxon>Bacteria</taxon>
        <taxon>Pseudomonadati</taxon>
        <taxon>Pseudomonadota</taxon>
        <taxon>Gammaproteobacteria</taxon>
        <taxon>Oceanospirillales</taxon>
        <taxon>Oceanospirillaceae</taxon>
        <taxon>Bacterioplanoides</taxon>
    </lineage>
</organism>
<keyword evidence="1" id="KW-0812">Transmembrane</keyword>
<dbReference type="PANTHER" id="PTHR36434:SF1">
    <property type="entry name" value="MEMBRANE PROTEASE YUGP-RELATED"/>
    <property type="match status" value="1"/>
</dbReference>
<feature type="transmembrane region" description="Helical" evidence="1">
    <location>
        <begin position="197"/>
        <end position="217"/>
    </location>
</feature>
<gene>
    <name evidence="2" type="ORF">ACFOMG_11140</name>
</gene>
<sequence length="226" mass="25199">MIWLVILLLLLLLLSAPGIWVQHVLKKYSRPRPDFPGNGAEMARHLLDKLAIDNVGVEVTADGDHYDPEARMVRLTADKMEGKSLTAAVVAAHEVGHALQHHNNEVLFHSRTWLAHIAYWAQKAAPLALLLAPLLISVAPAASRWALLAALLSMLLGTLMHLVTLPVEWDASFNKALPMLQRGNYFAADDMQAARQILRAAALTYVAGSLASLLNVWRWLRYLRRW</sequence>
<evidence type="ECO:0000313" key="3">
    <source>
        <dbReference type="Proteomes" id="UP001595722"/>
    </source>
</evidence>
<proteinExistence type="predicted"/>
<protein>
    <submittedName>
        <fullName evidence="2">Zinc metallopeptidase</fullName>
    </submittedName>
</protein>
<dbReference type="PANTHER" id="PTHR36434">
    <property type="entry name" value="MEMBRANE PROTEASE YUGP-RELATED"/>
    <property type="match status" value="1"/>
</dbReference>
<feature type="transmembrane region" description="Helical" evidence="1">
    <location>
        <begin position="145"/>
        <end position="163"/>
    </location>
</feature>
<keyword evidence="1" id="KW-1133">Transmembrane helix</keyword>
<reference evidence="3" key="1">
    <citation type="journal article" date="2019" name="Int. J. Syst. Evol. Microbiol.">
        <title>The Global Catalogue of Microorganisms (GCM) 10K type strain sequencing project: providing services to taxonomists for standard genome sequencing and annotation.</title>
        <authorList>
            <consortium name="The Broad Institute Genomics Platform"/>
            <consortium name="The Broad Institute Genome Sequencing Center for Infectious Disease"/>
            <person name="Wu L."/>
            <person name="Ma J."/>
        </authorList>
    </citation>
    <scope>NUCLEOTIDE SEQUENCE [LARGE SCALE GENOMIC DNA]</scope>
    <source>
        <strain evidence="3">KCTC 42424</strain>
    </source>
</reference>
<dbReference type="InterPro" id="IPR007395">
    <property type="entry name" value="Zn_peptidase_2"/>
</dbReference>
<dbReference type="Proteomes" id="UP001595722">
    <property type="component" value="Unassembled WGS sequence"/>
</dbReference>
<feature type="transmembrane region" description="Helical" evidence="1">
    <location>
        <begin position="117"/>
        <end position="138"/>
    </location>
</feature>
<comment type="caution">
    <text evidence="2">The sequence shown here is derived from an EMBL/GenBank/DDBJ whole genome shotgun (WGS) entry which is preliminary data.</text>
</comment>
<dbReference type="RefSeq" id="WP_376866666.1">
    <property type="nucleotide sequence ID" value="NZ_JBHRYB010000011.1"/>
</dbReference>
<evidence type="ECO:0000256" key="1">
    <source>
        <dbReference type="SAM" id="Phobius"/>
    </source>
</evidence>
<keyword evidence="3" id="KW-1185">Reference proteome</keyword>
<keyword evidence="1" id="KW-0472">Membrane</keyword>